<keyword evidence="3" id="KW-1185">Reference proteome</keyword>
<accession>D8K9A0</accession>
<dbReference type="EMBL" id="CP002086">
    <property type="protein sequence ID" value="ADJ29243.1"/>
    <property type="molecule type" value="Genomic_DNA"/>
</dbReference>
<keyword evidence="1" id="KW-0472">Membrane</keyword>
<feature type="transmembrane region" description="Helical" evidence="1">
    <location>
        <begin position="119"/>
        <end position="138"/>
    </location>
</feature>
<keyword evidence="1" id="KW-1133">Transmembrane helix</keyword>
<name>D8K9A0_NITWC</name>
<dbReference type="eggNOG" id="ENOG5033CMR">
    <property type="taxonomic scope" value="Bacteria"/>
</dbReference>
<evidence type="ECO:0000313" key="2">
    <source>
        <dbReference type="EMBL" id="ADJ29243.1"/>
    </source>
</evidence>
<dbReference type="STRING" id="105559.Nwat_2428"/>
<evidence type="ECO:0000256" key="1">
    <source>
        <dbReference type="SAM" id="Phobius"/>
    </source>
</evidence>
<dbReference type="KEGG" id="nwa:Nwat_2428"/>
<gene>
    <name evidence="2" type="ordered locus">Nwat_2428</name>
</gene>
<protein>
    <submittedName>
        <fullName evidence="2">Uncharacterized protein</fullName>
    </submittedName>
</protein>
<dbReference type="OrthoDB" id="6402546at2"/>
<dbReference type="HOGENOM" id="CLU_1895398_0_0_6"/>
<proteinExistence type="predicted"/>
<dbReference type="AlphaFoldDB" id="D8K9A0"/>
<keyword evidence="1" id="KW-0812">Transmembrane</keyword>
<dbReference type="Proteomes" id="UP000000393">
    <property type="component" value="Chromosome"/>
</dbReference>
<reference evidence="2 3" key="1">
    <citation type="submission" date="2010-06" db="EMBL/GenBank/DDBJ databases">
        <title>Complete sequence of chromosome of Nitrosococcus watsoni C-113.</title>
        <authorList>
            <consortium name="US DOE Joint Genome Institute"/>
            <person name="Lucas S."/>
            <person name="Copeland A."/>
            <person name="Lapidus A."/>
            <person name="Cheng J.-F."/>
            <person name="Bruce D."/>
            <person name="Goodwin L."/>
            <person name="Pitluck S."/>
            <person name="Malfatti S.A."/>
            <person name="Chain P.S.G."/>
            <person name="Land M."/>
            <person name="Hauser L."/>
            <person name="Kyrpides N."/>
            <person name="Ivanova N."/>
            <person name="Cambell M.A."/>
            <person name="Heidelberg J.F."/>
            <person name="Klotz M.G."/>
            <person name="Woyke T."/>
        </authorList>
    </citation>
    <scope>NUCLEOTIDE SEQUENCE [LARGE SCALE GENOMIC DNA]</scope>
    <source>
        <strain evidence="2 3">C-113</strain>
    </source>
</reference>
<dbReference type="RefSeq" id="WP_013221313.1">
    <property type="nucleotide sequence ID" value="NC_014315.1"/>
</dbReference>
<sequence length="139" mass="15633">MSKSQKLTEFHVLEVFVDEMEAQGRSKNLVRLNLDETFAKRVSERLGDSISLDTIHELADRCLANEWLEPKVMGGGNYGGLELTTTGFGVVRSRQRKEQQLAERSLLKRASDYIEDHKGLFVAFAAAIGLIGILIRLLR</sequence>
<evidence type="ECO:0000313" key="3">
    <source>
        <dbReference type="Proteomes" id="UP000000393"/>
    </source>
</evidence>
<organism evidence="2 3">
    <name type="scientific">Nitrosococcus watsoni (strain C-113)</name>
    <dbReference type="NCBI Taxonomy" id="105559"/>
    <lineage>
        <taxon>Bacteria</taxon>
        <taxon>Pseudomonadati</taxon>
        <taxon>Pseudomonadota</taxon>
        <taxon>Gammaproteobacteria</taxon>
        <taxon>Chromatiales</taxon>
        <taxon>Chromatiaceae</taxon>
        <taxon>Nitrosococcus</taxon>
    </lineage>
</organism>